<evidence type="ECO:0000256" key="2">
    <source>
        <dbReference type="ARBA" id="ARBA00022692"/>
    </source>
</evidence>
<dbReference type="AlphaFoldDB" id="A0A9J7KNH5"/>
<evidence type="ECO:0000256" key="6">
    <source>
        <dbReference type="SAM" id="Coils"/>
    </source>
</evidence>
<organism evidence="8 9">
    <name type="scientific">Branchiostoma floridae</name>
    <name type="common">Florida lancelet</name>
    <name type="synonym">Amphioxus</name>
    <dbReference type="NCBI Taxonomy" id="7739"/>
    <lineage>
        <taxon>Eukaryota</taxon>
        <taxon>Metazoa</taxon>
        <taxon>Chordata</taxon>
        <taxon>Cephalochordata</taxon>
        <taxon>Leptocardii</taxon>
        <taxon>Amphioxiformes</taxon>
        <taxon>Branchiostomatidae</taxon>
        <taxon>Branchiostoma</taxon>
    </lineage>
</organism>
<feature type="region of interest" description="Disordered" evidence="7">
    <location>
        <begin position="1"/>
        <end position="97"/>
    </location>
</feature>
<keyword evidence="4 5" id="KW-0472">Membrane</keyword>
<dbReference type="GO" id="GO:0006887">
    <property type="term" value="P:exocytosis"/>
    <property type="evidence" value="ECO:0000318"/>
    <property type="project" value="GO_Central"/>
</dbReference>
<comment type="similarity">
    <text evidence="5">Belongs to the SCAMP family.</text>
</comment>
<feature type="coiled-coil region" evidence="6">
    <location>
        <begin position="98"/>
        <end position="125"/>
    </location>
</feature>
<feature type="transmembrane region" description="Helical" evidence="5">
    <location>
        <begin position="284"/>
        <end position="308"/>
    </location>
</feature>
<keyword evidence="6" id="KW-0175">Coiled coil</keyword>
<evidence type="ECO:0000313" key="9">
    <source>
        <dbReference type="RefSeq" id="XP_035667239.1"/>
    </source>
</evidence>
<proteinExistence type="inferred from homology"/>
<gene>
    <name evidence="9" type="primary">LOC118409941</name>
</gene>
<evidence type="ECO:0000256" key="3">
    <source>
        <dbReference type="ARBA" id="ARBA00022989"/>
    </source>
</evidence>
<evidence type="ECO:0000256" key="1">
    <source>
        <dbReference type="ARBA" id="ARBA00004141"/>
    </source>
</evidence>
<sequence length="367" mass="39958">MSDYDSNPFADPEAGNPFQDPSVTQVTGAAQQNFTEEFNPFAEQGRTTAAGGKTNPVVPPPQKPQPAQQPAVMRPTEEPPAYSPSAAQQAQGPAVPTNEDLMKRQEELERKAAELQRKEREMAAGTYNARANNWPPLPSWCPVGPCFYQDISVDIPLEFQRTVKMMYYLWMFHSITLILNSIMLIAYFATGIPGTYNGGVGLGLSFLYLAVLPICSFVCWYRPMYKAFRSDSSFNFFVFFFIFFFQFVVHIIQAVGISGWGTCGLINGLMLVGSGSRDDDKGDLTIGVLMITVGCLFASCGIMDMLLLKKVHSLYRTTGASFEKAQAEFTEGVVANRGVQQAAGQFGAAAAKGAARGAMSGASGNQM</sequence>
<dbReference type="GeneID" id="118409941"/>
<keyword evidence="5" id="KW-0813">Transport</keyword>
<evidence type="ECO:0000256" key="5">
    <source>
        <dbReference type="RuleBase" id="RU363122"/>
    </source>
</evidence>
<dbReference type="InterPro" id="IPR007273">
    <property type="entry name" value="SCAMP"/>
</dbReference>
<name>A0A9J7KNH5_BRAFL</name>
<feature type="transmembrane region" description="Helical" evidence="5">
    <location>
        <begin position="200"/>
        <end position="221"/>
    </location>
</feature>
<evidence type="ECO:0000256" key="7">
    <source>
        <dbReference type="SAM" id="MobiDB-lite"/>
    </source>
</evidence>
<feature type="compositionally biased region" description="Low complexity" evidence="7">
    <location>
        <begin position="79"/>
        <end position="96"/>
    </location>
</feature>
<dbReference type="Pfam" id="PF04144">
    <property type="entry name" value="SCAMP"/>
    <property type="match status" value="1"/>
</dbReference>
<reference evidence="8" key="1">
    <citation type="journal article" date="2020" name="Nat. Ecol. Evol.">
        <title>Deeply conserved synteny resolves early events in vertebrate evolution.</title>
        <authorList>
            <person name="Simakov O."/>
            <person name="Marletaz F."/>
            <person name="Yue J.X."/>
            <person name="O'Connell B."/>
            <person name="Jenkins J."/>
            <person name="Brandt A."/>
            <person name="Calef R."/>
            <person name="Tung C.H."/>
            <person name="Huang T.K."/>
            <person name="Schmutz J."/>
            <person name="Satoh N."/>
            <person name="Yu J.K."/>
            <person name="Putnam N.H."/>
            <person name="Green R.E."/>
            <person name="Rokhsar D.S."/>
        </authorList>
    </citation>
    <scope>NUCLEOTIDE SEQUENCE [LARGE SCALE GENOMIC DNA]</scope>
    <source>
        <strain evidence="8">S238N-H82</strain>
    </source>
</reference>
<evidence type="ECO:0000313" key="8">
    <source>
        <dbReference type="Proteomes" id="UP000001554"/>
    </source>
</evidence>
<dbReference type="PANTHER" id="PTHR10687">
    <property type="entry name" value="SECRETORY CARRIER-ASSOCIATED MEMBRANE PROTEIN SCAMP"/>
    <property type="match status" value="1"/>
</dbReference>
<comment type="subcellular location">
    <subcellularLocation>
        <location evidence="1 5">Membrane</location>
        <topology evidence="1 5">Multi-pass membrane protein</topology>
    </subcellularLocation>
</comment>
<evidence type="ECO:0000256" key="4">
    <source>
        <dbReference type="ARBA" id="ARBA00023136"/>
    </source>
</evidence>
<keyword evidence="8" id="KW-1185">Reference proteome</keyword>
<dbReference type="OMA" id="HKNSARY"/>
<dbReference type="KEGG" id="bfo:118409941"/>
<dbReference type="GO" id="GO:0032588">
    <property type="term" value="C:trans-Golgi network membrane"/>
    <property type="evidence" value="ECO:0000318"/>
    <property type="project" value="GO_Central"/>
</dbReference>
<protein>
    <recommendedName>
        <fullName evidence="5">Secretory carrier-associated membrane protein</fullName>
        <shortName evidence="5">Secretory carrier membrane protein</shortName>
    </recommendedName>
</protein>
<feature type="compositionally biased region" description="Polar residues" evidence="7">
    <location>
        <begin position="19"/>
        <end position="36"/>
    </location>
</feature>
<dbReference type="GO" id="GO:0015031">
    <property type="term" value="P:protein transport"/>
    <property type="evidence" value="ECO:0007669"/>
    <property type="project" value="InterPro"/>
</dbReference>
<dbReference type="RefSeq" id="XP_035667239.1">
    <property type="nucleotide sequence ID" value="XM_035811346.1"/>
</dbReference>
<accession>A0A9J7KNH5</accession>
<dbReference type="Proteomes" id="UP000001554">
    <property type="component" value="Chromosome 2"/>
</dbReference>
<dbReference type="OrthoDB" id="242866at2759"/>
<dbReference type="GO" id="GO:0055038">
    <property type="term" value="C:recycling endosome membrane"/>
    <property type="evidence" value="ECO:0000318"/>
    <property type="project" value="GO_Central"/>
</dbReference>
<feature type="transmembrane region" description="Helical" evidence="5">
    <location>
        <begin position="233"/>
        <end position="252"/>
    </location>
</feature>
<keyword evidence="2 5" id="KW-0812">Transmembrane</keyword>
<feature type="transmembrane region" description="Helical" evidence="5">
    <location>
        <begin position="167"/>
        <end position="188"/>
    </location>
</feature>
<reference evidence="9" key="2">
    <citation type="submission" date="2025-08" db="UniProtKB">
        <authorList>
            <consortium name="RefSeq"/>
        </authorList>
    </citation>
    <scope>IDENTIFICATION</scope>
    <source>
        <strain evidence="9">S238N-H82</strain>
        <tissue evidence="9">Testes</tissue>
    </source>
</reference>
<keyword evidence="3 5" id="KW-1133">Transmembrane helix</keyword>
<dbReference type="PANTHER" id="PTHR10687:SF2">
    <property type="entry name" value="SECRETORY CARRIER-ASSOCIATED MEMBRANE PROTEIN"/>
    <property type="match status" value="1"/>
</dbReference>